<dbReference type="Gene3D" id="3.30.60.10">
    <property type="entry name" value="Endochitinase-like"/>
    <property type="match status" value="1"/>
</dbReference>
<evidence type="ECO:0000256" key="4">
    <source>
        <dbReference type="SAM" id="SignalP"/>
    </source>
</evidence>
<evidence type="ECO:0000313" key="7">
    <source>
        <dbReference type="EMBL" id="CAL1373785.1"/>
    </source>
</evidence>
<evidence type="ECO:0000256" key="1">
    <source>
        <dbReference type="ARBA" id="ARBA00022669"/>
    </source>
</evidence>
<dbReference type="SUPFAM" id="SSF57016">
    <property type="entry name" value="Plant lectins/antimicrobial peptides"/>
    <property type="match status" value="1"/>
</dbReference>
<feature type="domain" description="Chitin-binding type-1" evidence="5">
    <location>
        <begin position="32"/>
        <end position="76"/>
    </location>
</feature>
<dbReference type="GO" id="GO:0008061">
    <property type="term" value="F:chitin binding"/>
    <property type="evidence" value="ECO:0007669"/>
    <property type="project" value="UniProtKB-UniRule"/>
</dbReference>
<evidence type="ECO:0008006" key="9">
    <source>
        <dbReference type="Google" id="ProtNLM"/>
    </source>
</evidence>
<dbReference type="PROSITE" id="PS51174">
    <property type="entry name" value="BARWIN_3"/>
    <property type="match status" value="1"/>
</dbReference>
<dbReference type="EMBL" id="OZ034816">
    <property type="protein sequence ID" value="CAL1373785.1"/>
    <property type="molecule type" value="Genomic_DNA"/>
</dbReference>
<dbReference type="PANTHER" id="PTHR46351">
    <property type="entry name" value="WOUND-INDUCED PROTEIN WIN2"/>
    <property type="match status" value="1"/>
</dbReference>
<accession>A0AAV2DJY0</accession>
<feature type="signal peptide" evidence="4">
    <location>
        <begin position="1"/>
        <end position="25"/>
    </location>
</feature>
<dbReference type="AlphaFoldDB" id="A0AAV2DJY0"/>
<dbReference type="PROSITE" id="PS51257">
    <property type="entry name" value="PROKAR_LIPOPROTEIN"/>
    <property type="match status" value="1"/>
</dbReference>
<sequence>MERRILLVAAASATIALITPSSISCSSVERDDHRCGQYKDGTWAKCDSGRCCSLSTYCGDTYEHCSTGFCEFQCHEVPIPSPPLAADELVAETGGGAGVLVVLTRLVNATYNDNHYLNLNISGGGGGDHDHGKLVKVAADDNASSSSSTSPLSSSFLSCARSLNRLPLASRYKYPFAALRAPQPQNNTAAATRCGRCLKVTNLGVGGVPNKVKVRIAHEHNKEGLELDFNTFKKLDINGSGTATGRILVKYQFDIC</sequence>
<feature type="disulfide bond" evidence="3">
    <location>
        <begin position="46"/>
        <end position="58"/>
    </location>
</feature>
<dbReference type="InterPro" id="IPR044301">
    <property type="entry name" value="PR4"/>
</dbReference>
<dbReference type="GO" id="GO:0050832">
    <property type="term" value="P:defense response to fungus"/>
    <property type="evidence" value="ECO:0007669"/>
    <property type="project" value="InterPro"/>
</dbReference>
<feature type="domain" description="Barwin" evidence="6">
    <location>
        <begin position="194"/>
        <end position="256"/>
    </location>
</feature>
<evidence type="ECO:0000259" key="6">
    <source>
        <dbReference type="PROSITE" id="PS51174"/>
    </source>
</evidence>
<dbReference type="InterPro" id="IPR036861">
    <property type="entry name" value="Endochitinase-like_sf"/>
</dbReference>
<dbReference type="PROSITE" id="PS00771">
    <property type="entry name" value="BARWIN_1"/>
    <property type="match status" value="1"/>
</dbReference>
<dbReference type="GO" id="GO:0004540">
    <property type="term" value="F:RNA nuclease activity"/>
    <property type="evidence" value="ECO:0007669"/>
    <property type="project" value="InterPro"/>
</dbReference>
<comment type="caution">
    <text evidence="3">Lacks conserved residue(s) required for the propagation of feature annotation.</text>
</comment>
<name>A0AAV2DJY0_9ROSI</name>
<keyword evidence="1 3" id="KW-0147">Chitin-binding</keyword>
<dbReference type="PROSITE" id="PS50941">
    <property type="entry name" value="CHIT_BIND_I_2"/>
    <property type="match status" value="1"/>
</dbReference>
<dbReference type="CDD" id="cd00035">
    <property type="entry name" value="ChtBD1"/>
    <property type="match status" value="1"/>
</dbReference>
<dbReference type="InterPro" id="IPR001002">
    <property type="entry name" value="Chitin-bd_1"/>
</dbReference>
<dbReference type="Pfam" id="PF00967">
    <property type="entry name" value="Barwin"/>
    <property type="match status" value="1"/>
</dbReference>
<feature type="disulfide bond" evidence="3">
    <location>
        <begin position="51"/>
        <end position="65"/>
    </location>
</feature>
<gene>
    <name evidence="7" type="ORF">LTRI10_LOCUS15698</name>
</gene>
<dbReference type="InterPro" id="IPR018226">
    <property type="entry name" value="Barwin_CS"/>
</dbReference>
<feature type="chain" id="PRO_5043326477" description="Chitin-binding type-1 domain-containing protein" evidence="4">
    <location>
        <begin position="26"/>
        <end position="256"/>
    </location>
</feature>
<evidence type="ECO:0000313" key="8">
    <source>
        <dbReference type="Proteomes" id="UP001497516"/>
    </source>
</evidence>
<dbReference type="PANTHER" id="PTHR46351:SF3">
    <property type="entry name" value="WOUND-INDUCED PROTEIN WIN2"/>
    <property type="match status" value="1"/>
</dbReference>
<dbReference type="Gene3D" id="2.40.40.10">
    <property type="entry name" value="RlpA-like domain"/>
    <property type="match status" value="1"/>
</dbReference>
<dbReference type="GO" id="GO:0042742">
    <property type="term" value="P:defense response to bacterium"/>
    <property type="evidence" value="ECO:0007669"/>
    <property type="project" value="InterPro"/>
</dbReference>
<dbReference type="InterPro" id="IPR001153">
    <property type="entry name" value="Barwin_dom"/>
</dbReference>
<evidence type="ECO:0000256" key="3">
    <source>
        <dbReference type="PROSITE-ProRule" id="PRU00261"/>
    </source>
</evidence>
<proteinExistence type="predicted"/>
<dbReference type="InterPro" id="IPR036908">
    <property type="entry name" value="RlpA-like_sf"/>
</dbReference>
<organism evidence="7 8">
    <name type="scientific">Linum trigynum</name>
    <dbReference type="NCBI Taxonomy" id="586398"/>
    <lineage>
        <taxon>Eukaryota</taxon>
        <taxon>Viridiplantae</taxon>
        <taxon>Streptophyta</taxon>
        <taxon>Embryophyta</taxon>
        <taxon>Tracheophyta</taxon>
        <taxon>Spermatophyta</taxon>
        <taxon>Magnoliopsida</taxon>
        <taxon>eudicotyledons</taxon>
        <taxon>Gunneridae</taxon>
        <taxon>Pentapetalae</taxon>
        <taxon>rosids</taxon>
        <taxon>fabids</taxon>
        <taxon>Malpighiales</taxon>
        <taxon>Linaceae</taxon>
        <taxon>Linum</taxon>
    </lineage>
</organism>
<evidence type="ECO:0000256" key="2">
    <source>
        <dbReference type="ARBA" id="ARBA00023157"/>
    </source>
</evidence>
<feature type="disulfide bond" evidence="3">
    <location>
        <begin position="70"/>
        <end position="74"/>
    </location>
</feature>
<evidence type="ECO:0000259" key="5">
    <source>
        <dbReference type="PROSITE" id="PS50941"/>
    </source>
</evidence>
<reference evidence="7 8" key="1">
    <citation type="submission" date="2024-04" db="EMBL/GenBank/DDBJ databases">
        <authorList>
            <person name="Fracassetti M."/>
        </authorList>
    </citation>
    <scope>NUCLEOTIDE SEQUENCE [LARGE SCALE GENOMIC DNA]</scope>
</reference>
<dbReference type="SUPFAM" id="SSF50685">
    <property type="entry name" value="Barwin-like endoglucanases"/>
    <property type="match status" value="1"/>
</dbReference>
<protein>
    <recommendedName>
        <fullName evidence="9">Chitin-binding type-1 domain-containing protein</fullName>
    </recommendedName>
</protein>
<keyword evidence="8" id="KW-1185">Reference proteome</keyword>
<dbReference type="Proteomes" id="UP001497516">
    <property type="component" value="Chromosome 3"/>
</dbReference>
<keyword evidence="4" id="KW-0732">Signal</keyword>
<keyword evidence="2 3" id="KW-1015">Disulfide bond</keyword>